<evidence type="ECO:0000313" key="3">
    <source>
        <dbReference type="Proteomes" id="UP000237447"/>
    </source>
</evidence>
<evidence type="ECO:0000256" key="1">
    <source>
        <dbReference type="SAM" id="Coils"/>
    </source>
</evidence>
<keyword evidence="1" id="KW-0175">Coiled coil</keyword>
<evidence type="ECO:0008006" key="4">
    <source>
        <dbReference type="Google" id="ProtNLM"/>
    </source>
</evidence>
<feature type="coiled-coil region" evidence="1">
    <location>
        <begin position="405"/>
        <end position="450"/>
    </location>
</feature>
<proteinExistence type="predicted"/>
<accession>A0AAE5VRQ3</accession>
<feature type="coiled-coil region" evidence="1">
    <location>
        <begin position="229"/>
        <end position="256"/>
    </location>
</feature>
<comment type="caution">
    <text evidence="2">The sequence shown here is derived from an EMBL/GenBank/DDBJ whole genome shotgun (WGS) entry which is preliminary data.</text>
</comment>
<name>A0AAE5VRQ3_9HYPH</name>
<reference evidence="2 3" key="1">
    <citation type="journal article" date="2018" name="Syst. Appl. Microbiol.">
        <title>Agrobacterium rosae sp. nov., isolated from galls on different agricultural crops.</title>
        <authorList>
            <person name="Kuzmanovic N."/>
            <person name="Pulawska J."/>
            <person name="Smalla K."/>
            <person name="Nesme X."/>
        </authorList>
    </citation>
    <scope>NUCLEOTIDE SEQUENCE [LARGE SCALE GENOMIC DNA]</scope>
    <source>
        <strain evidence="2 3">NCPPB 1650</strain>
    </source>
</reference>
<protein>
    <recommendedName>
        <fullName evidence="4">Rad50/SbcC-type AAA domain-containing protein</fullName>
    </recommendedName>
</protein>
<dbReference type="Proteomes" id="UP000237447">
    <property type="component" value="Unassembled WGS sequence"/>
</dbReference>
<dbReference type="EMBL" id="NXEJ01000001">
    <property type="protein sequence ID" value="POO54314.1"/>
    <property type="molecule type" value="Genomic_DNA"/>
</dbReference>
<sequence length="592" mass="67590">MDFLFYGLGGDLFDWREIALNCESIFLQASVNEKAITLSREIVAQPVRPMRIYIGEMEDALGSAADGWEVFPYSRGSKDSFSQVLFRFLGLPEVQTGESQSKITMNQILRLLYADQISPIDRIFRLQQFDDAVTRQTVGDLLCGAFSDKFYRAVIRSSEASKELAEVVTKIRSTIAAHSRGRTPLTREWLEAETVTINEALSAKNAEIERLENDIFHAQFDDRLTLNDQEETYKRIVQLQAEIASIEEDLNTKSLEQADSAQFISAIDGRLFQLQNSYAVIEEFDRLDFQFCPSCLEPVEAHGVEGACTLCKEPFDKSRTRSRSLKLINEFSRQREQSLELQNMRDVEIRELRSKLASVKELWAQANRHYSVSVKTPTTEIRANLRRLNREAGYLIKQLEELAGKSEVISQIEQLSTERETLQQELDLLKAVIENENTRTRERVSAARQKIEAITIEFLKADLSRQSTFDNARSVDFEFDGNRIAVNGDSFFSASSMVYLKNSFLAAFLYAAANDPLFSHPRILIMDTIEDKGMEPGRSKNFQKLLRDMSDIAKSEHQIIIATSMIAEELNDPKYTVGEYYTHTNRTLKVRA</sequence>
<gene>
    <name evidence="2" type="ORF">CPJ18_02095</name>
</gene>
<organism evidence="2 3">
    <name type="scientific">Agrobacterium rosae</name>
    <dbReference type="NCBI Taxonomy" id="1972867"/>
    <lineage>
        <taxon>Bacteria</taxon>
        <taxon>Pseudomonadati</taxon>
        <taxon>Pseudomonadota</taxon>
        <taxon>Alphaproteobacteria</taxon>
        <taxon>Hyphomicrobiales</taxon>
        <taxon>Rhizobiaceae</taxon>
        <taxon>Rhizobium/Agrobacterium group</taxon>
        <taxon>Agrobacterium</taxon>
    </lineage>
</organism>
<dbReference type="AlphaFoldDB" id="A0AAE5VRQ3"/>
<evidence type="ECO:0000313" key="2">
    <source>
        <dbReference type="EMBL" id="POO54314.1"/>
    </source>
</evidence>